<keyword evidence="3" id="KW-1185">Reference proteome</keyword>
<feature type="region of interest" description="Disordered" evidence="1">
    <location>
        <begin position="1"/>
        <end position="20"/>
    </location>
</feature>
<protein>
    <recommendedName>
        <fullName evidence="4">TonB C-terminal domain-containing protein</fullName>
    </recommendedName>
</protein>
<evidence type="ECO:0000256" key="1">
    <source>
        <dbReference type="SAM" id="MobiDB-lite"/>
    </source>
</evidence>
<feature type="compositionally biased region" description="Low complexity" evidence="1">
    <location>
        <begin position="1"/>
        <end position="16"/>
    </location>
</feature>
<dbReference type="Proteomes" id="UP000011682">
    <property type="component" value="Unassembled WGS sequence"/>
</dbReference>
<dbReference type="AlphaFoldDB" id="S9QAQ8"/>
<name>S9QAQ8_CYSF2</name>
<dbReference type="EMBL" id="ANAH02000024">
    <property type="protein sequence ID" value="EPX58419.1"/>
    <property type="molecule type" value="Genomic_DNA"/>
</dbReference>
<gene>
    <name evidence="2" type="ORF">D187_003891</name>
</gene>
<evidence type="ECO:0000313" key="3">
    <source>
        <dbReference type="Proteomes" id="UP000011682"/>
    </source>
</evidence>
<sequence length="334" mass="35374">MVSMASPTASTTTARAARTRELPDAATFGDLVASAAEVEASERASDARCGLRAGADGRYRLEANLTPSLVKTAPIDLDEAAPFIGRVALATPFGVVGNGSMLVALSPLPQRIRLGIVPVVSVTDKAIYFSIATNQGISEGPATTIDEKNLHVVRGMIPNADAVIVTAERDVPLDRVRDVLDWTDGAAGPVVFGVFLGRDDHVPATWVNAREPDGFVEEPGRCENGEHYWTVPGRYDPATVARVSDEIRQEVASCAAKLPPDSLGGRVTLSLKMGRTGRTADACLGEDQTQSAEVRACVLDRVRKLPFPSSPKPVAVSVQVQLVPPSLITRGLCE</sequence>
<reference evidence="2" key="1">
    <citation type="submission" date="2013-05" db="EMBL/GenBank/DDBJ databases">
        <title>Genome assembly of Cystobacter fuscus DSM 2262.</title>
        <authorList>
            <person name="Sharma G."/>
            <person name="Khatri I."/>
            <person name="Kaur C."/>
            <person name="Mayilraj S."/>
            <person name="Subramanian S."/>
        </authorList>
    </citation>
    <scope>NUCLEOTIDE SEQUENCE [LARGE SCALE GENOMIC DNA]</scope>
    <source>
        <strain evidence="2">DSM 2262</strain>
    </source>
</reference>
<organism evidence="2 3">
    <name type="scientific">Cystobacter fuscus (strain ATCC 25194 / DSM 2262 / NBRC 100088 / M29)</name>
    <dbReference type="NCBI Taxonomy" id="1242864"/>
    <lineage>
        <taxon>Bacteria</taxon>
        <taxon>Pseudomonadati</taxon>
        <taxon>Myxococcota</taxon>
        <taxon>Myxococcia</taxon>
        <taxon>Myxococcales</taxon>
        <taxon>Cystobacterineae</taxon>
        <taxon>Archangiaceae</taxon>
        <taxon>Cystobacter</taxon>
    </lineage>
</organism>
<comment type="caution">
    <text evidence="2">The sequence shown here is derived from an EMBL/GenBank/DDBJ whole genome shotgun (WGS) entry which is preliminary data.</text>
</comment>
<evidence type="ECO:0000313" key="2">
    <source>
        <dbReference type="EMBL" id="EPX58419.1"/>
    </source>
</evidence>
<proteinExistence type="predicted"/>
<accession>S9QAQ8</accession>
<evidence type="ECO:0008006" key="4">
    <source>
        <dbReference type="Google" id="ProtNLM"/>
    </source>
</evidence>